<keyword evidence="5" id="KW-0812">Transmembrane</keyword>
<name>A0A437AMU0_9MICR</name>
<dbReference type="OrthoDB" id="6270329at2759"/>
<dbReference type="EMBL" id="RCSS01000193">
    <property type="protein sequence ID" value="RVD92545.1"/>
    <property type="molecule type" value="Genomic_DNA"/>
</dbReference>
<evidence type="ECO:0000256" key="1">
    <source>
        <dbReference type="ARBA" id="ARBA00022723"/>
    </source>
</evidence>
<dbReference type="InterPro" id="IPR013083">
    <property type="entry name" value="Znf_RING/FYVE/PHD"/>
</dbReference>
<gene>
    <name evidence="7" type="ORF">TUBRATIS_009510</name>
</gene>
<organism evidence="7 8">
    <name type="scientific">Tubulinosema ratisbonensis</name>
    <dbReference type="NCBI Taxonomy" id="291195"/>
    <lineage>
        <taxon>Eukaryota</taxon>
        <taxon>Fungi</taxon>
        <taxon>Fungi incertae sedis</taxon>
        <taxon>Microsporidia</taxon>
        <taxon>Tubulinosematoidea</taxon>
        <taxon>Tubulinosematidae</taxon>
        <taxon>Tubulinosema</taxon>
    </lineage>
</organism>
<keyword evidence="1" id="KW-0479">Metal-binding</keyword>
<feature type="domain" description="RING-type" evidence="6">
    <location>
        <begin position="57"/>
        <end position="98"/>
    </location>
</feature>
<keyword evidence="3" id="KW-0862">Zinc</keyword>
<evidence type="ECO:0000256" key="3">
    <source>
        <dbReference type="ARBA" id="ARBA00022833"/>
    </source>
</evidence>
<dbReference type="SUPFAM" id="SSF57850">
    <property type="entry name" value="RING/U-box"/>
    <property type="match status" value="1"/>
</dbReference>
<dbReference type="Proteomes" id="UP000282876">
    <property type="component" value="Unassembled WGS sequence"/>
</dbReference>
<keyword evidence="8" id="KW-1185">Reference proteome</keyword>
<evidence type="ECO:0000313" key="7">
    <source>
        <dbReference type="EMBL" id="RVD92545.1"/>
    </source>
</evidence>
<dbReference type="AlphaFoldDB" id="A0A437AMU0"/>
<dbReference type="VEuPathDB" id="MicrosporidiaDB:TUBRATIS_009510"/>
<evidence type="ECO:0000256" key="5">
    <source>
        <dbReference type="SAM" id="Phobius"/>
    </source>
</evidence>
<evidence type="ECO:0000256" key="2">
    <source>
        <dbReference type="ARBA" id="ARBA00022771"/>
    </source>
</evidence>
<dbReference type="PROSITE" id="PS50089">
    <property type="entry name" value="ZF_RING_2"/>
    <property type="match status" value="1"/>
</dbReference>
<feature type="transmembrane region" description="Helical" evidence="5">
    <location>
        <begin position="175"/>
        <end position="193"/>
    </location>
</feature>
<keyword evidence="5" id="KW-0472">Membrane</keyword>
<keyword evidence="7" id="KW-0436">Ligase</keyword>
<dbReference type="InterPro" id="IPR001841">
    <property type="entry name" value="Znf_RING"/>
</dbReference>
<comment type="caution">
    <text evidence="7">The sequence shown here is derived from an EMBL/GenBank/DDBJ whole genome shotgun (WGS) entry which is preliminary data.</text>
</comment>
<dbReference type="GO" id="GO:0008270">
    <property type="term" value="F:zinc ion binding"/>
    <property type="evidence" value="ECO:0007669"/>
    <property type="project" value="UniProtKB-KW"/>
</dbReference>
<reference evidence="7 8" key="1">
    <citation type="submission" date="2018-10" db="EMBL/GenBank/DDBJ databases">
        <title>Draft genome sequence of the microsporidian Tubulinosema ratisbonensis.</title>
        <authorList>
            <person name="Polonais V."/>
            <person name="Peyretaillade E."/>
            <person name="Niehus S."/>
            <person name="Wawrzyniak I."/>
            <person name="Franchet A."/>
            <person name="Gaspin C."/>
            <person name="Reichstadt M."/>
            <person name="Belser C."/>
            <person name="Labadie K."/>
            <person name="Delbac F."/>
            <person name="Ferrandon D."/>
        </authorList>
    </citation>
    <scope>NUCLEOTIDE SEQUENCE [LARGE SCALE GENOMIC DNA]</scope>
    <source>
        <strain evidence="7 8">Franzen</strain>
    </source>
</reference>
<evidence type="ECO:0000259" key="6">
    <source>
        <dbReference type="PROSITE" id="PS50089"/>
    </source>
</evidence>
<dbReference type="Pfam" id="PF13920">
    <property type="entry name" value="zf-C3HC4_3"/>
    <property type="match status" value="1"/>
</dbReference>
<sequence length="196" mass="23490">MDVNYLKSYFLIILLTFILGNLFFFVLYFSNKYFKIKRKSCIKKIRDLTDEDDPRKCVLCSSRPGNPVLTLCGHTYCLNCYNVYFKNTGDTYYCISCRDFLHVNDFIPFYPGSFDTNDILREEKRPIINNILEENQKELIRRRSLLLGYVIDKYNRIPLKIAVPNQNDHNYFKKYQLYLVIGSVFMCFVYFVYHKK</sequence>
<keyword evidence="5" id="KW-1133">Transmembrane helix</keyword>
<dbReference type="PROSITE" id="PS00518">
    <property type="entry name" value="ZF_RING_1"/>
    <property type="match status" value="1"/>
</dbReference>
<dbReference type="InterPro" id="IPR017907">
    <property type="entry name" value="Znf_RING_CS"/>
</dbReference>
<dbReference type="GO" id="GO:0016874">
    <property type="term" value="F:ligase activity"/>
    <property type="evidence" value="ECO:0007669"/>
    <property type="project" value="UniProtKB-KW"/>
</dbReference>
<proteinExistence type="predicted"/>
<accession>A0A437AMU0</accession>
<dbReference type="Gene3D" id="3.30.40.10">
    <property type="entry name" value="Zinc/RING finger domain, C3HC4 (zinc finger)"/>
    <property type="match status" value="1"/>
</dbReference>
<dbReference type="SMART" id="SM00184">
    <property type="entry name" value="RING"/>
    <property type="match status" value="1"/>
</dbReference>
<feature type="transmembrane region" description="Helical" evidence="5">
    <location>
        <begin position="6"/>
        <end position="29"/>
    </location>
</feature>
<evidence type="ECO:0000313" key="8">
    <source>
        <dbReference type="Proteomes" id="UP000282876"/>
    </source>
</evidence>
<keyword evidence="2 4" id="KW-0863">Zinc-finger</keyword>
<evidence type="ECO:0000256" key="4">
    <source>
        <dbReference type="PROSITE-ProRule" id="PRU00175"/>
    </source>
</evidence>
<protein>
    <submittedName>
        <fullName evidence="7">RING-finger-containing E3 ubiquitin ligase</fullName>
    </submittedName>
</protein>